<comment type="caution">
    <text evidence="10">The sequence shown here is derived from an EMBL/GenBank/DDBJ whole genome shotgun (WGS) entry which is preliminary data.</text>
</comment>
<evidence type="ECO:0000256" key="9">
    <source>
        <dbReference type="SAM" id="Phobius"/>
    </source>
</evidence>
<feature type="transmembrane region" description="Helical" evidence="9">
    <location>
        <begin position="262"/>
        <end position="282"/>
    </location>
</feature>
<keyword evidence="5" id="KW-0029">Amino-acid transport</keyword>
<evidence type="ECO:0000313" key="10">
    <source>
        <dbReference type="EMBL" id="RHW23904.1"/>
    </source>
</evidence>
<keyword evidence="6 9" id="KW-1133">Transmembrane helix</keyword>
<comment type="subcellular location">
    <subcellularLocation>
        <location evidence="1">Cell membrane</location>
        <topology evidence="1">Multi-pass membrane protein</topology>
    </subcellularLocation>
</comment>
<keyword evidence="4 9" id="KW-0812">Transmembrane</keyword>
<accession>A0A417XTT2</accession>
<feature type="transmembrane region" description="Helical" evidence="9">
    <location>
        <begin position="140"/>
        <end position="157"/>
    </location>
</feature>
<dbReference type="InterPro" id="IPR001851">
    <property type="entry name" value="ABC_transp_permease"/>
</dbReference>
<evidence type="ECO:0000256" key="8">
    <source>
        <dbReference type="ARBA" id="ARBA00037998"/>
    </source>
</evidence>
<dbReference type="RefSeq" id="WP_118928402.1">
    <property type="nucleotide sequence ID" value="NZ_QXGH01000038.1"/>
</dbReference>
<proteinExistence type="inferred from homology"/>
<reference evidence="10 11" key="1">
    <citation type="submission" date="2018-09" db="EMBL/GenBank/DDBJ databases">
        <title>Genome sequencing of Nocardioides immobilis CCTCC AB 2017083 for comparison to Nocardioides silvaticus.</title>
        <authorList>
            <person name="Li C."/>
            <person name="Wang G."/>
        </authorList>
    </citation>
    <scope>NUCLEOTIDE SEQUENCE [LARGE SCALE GENOMIC DNA]</scope>
    <source>
        <strain evidence="10 11">CCTCC AB 2017083</strain>
    </source>
</reference>
<dbReference type="InterPro" id="IPR052157">
    <property type="entry name" value="BCAA_transport_permease"/>
</dbReference>
<feature type="transmembrane region" description="Helical" evidence="9">
    <location>
        <begin position="212"/>
        <end position="231"/>
    </location>
</feature>
<evidence type="ECO:0000256" key="1">
    <source>
        <dbReference type="ARBA" id="ARBA00004651"/>
    </source>
</evidence>
<gene>
    <name evidence="10" type="ORF">D0Z08_27025</name>
</gene>
<keyword evidence="3" id="KW-1003">Cell membrane</keyword>
<feature type="transmembrane region" description="Helical" evidence="9">
    <location>
        <begin position="93"/>
        <end position="113"/>
    </location>
</feature>
<dbReference type="OrthoDB" id="9807115at2"/>
<evidence type="ECO:0000256" key="5">
    <source>
        <dbReference type="ARBA" id="ARBA00022970"/>
    </source>
</evidence>
<name>A0A417XTT2_9ACTN</name>
<feature type="transmembrane region" description="Helical" evidence="9">
    <location>
        <begin position="6"/>
        <end position="27"/>
    </location>
</feature>
<evidence type="ECO:0000256" key="6">
    <source>
        <dbReference type="ARBA" id="ARBA00022989"/>
    </source>
</evidence>
<dbReference type="GO" id="GO:0006865">
    <property type="term" value="P:amino acid transport"/>
    <property type="evidence" value="ECO:0007669"/>
    <property type="project" value="UniProtKB-KW"/>
</dbReference>
<comment type="similarity">
    <text evidence="8">Belongs to the binding-protein-dependent transport system permease family. LivHM subfamily.</text>
</comment>
<dbReference type="CDD" id="cd06582">
    <property type="entry name" value="TM_PBP1_LivH_like"/>
    <property type="match status" value="1"/>
</dbReference>
<keyword evidence="2" id="KW-0813">Transport</keyword>
<dbReference type="PANTHER" id="PTHR11795:SF450">
    <property type="entry name" value="ABC TRANSPORTER PERMEASE PROTEIN"/>
    <property type="match status" value="1"/>
</dbReference>
<sequence length="296" mass="30407">MSHLTSLLLNGLSTGAVYALIALGLVLIYKCSQVVSFTHGTLVLLGAYLVGTMDDASGFIVALLIAVPVAAGFAGSINLTLLSRRAGAPPVSLAILTIGIDLVVLSVLTQQLGSNVLNISHPWGETRWDLGVASMSANRGIALLMVAAVAVSLYLIFTRSPWGLAMRAVSEDTEAAALMGLSRTTITTLSWATAGALACIAGMFMAGPPTPGVTTTVAVVALRAFPALIIGGLDSLRGAIVGGLLIGVAESLAAGYQHELQFMGSGFAEIVPFLLMLGVLVARPSGLFGSREMTRV</sequence>
<dbReference type="PANTHER" id="PTHR11795">
    <property type="entry name" value="BRANCHED-CHAIN AMINO ACID TRANSPORT SYSTEM PERMEASE PROTEIN LIVH"/>
    <property type="match status" value="1"/>
</dbReference>
<dbReference type="Proteomes" id="UP000283644">
    <property type="component" value="Unassembled WGS sequence"/>
</dbReference>
<keyword evidence="11" id="KW-1185">Reference proteome</keyword>
<evidence type="ECO:0000256" key="4">
    <source>
        <dbReference type="ARBA" id="ARBA00022692"/>
    </source>
</evidence>
<dbReference type="Pfam" id="PF02653">
    <property type="entry name" value="BPD_transp_2"/>
    <property type="match status" value="1"/>
</dbReference>
<dbReference type="GO" id="GO:0022857">
    <property type="term" value="F:transmembrane transporter activity"/>
    <property type="evidence" value="ECO:0007669"/>
    <property type="project" value="InterPro"/>
</dbReference>
<feature type="transmembrane region" description="Helical" evidence="9">
    <location>
        <begin position="188"/>
        <end position="206"/>
    </location>
</feature>
<organism evidence="10 11">
    <name type="scientific">Nocardioides immobilis</name>
    <dbReference type="NCBI Taxonomy" id="2049295"/>
    <lineage>
        <taxon>Bacteria</taxon>
        <taxon>Bacillati</taxon>
        <taxon>Actinomycetota</taxon>
        <taxon>Actinomycetes</taxon>
        <taxon>Propionibacteriales</taxon>
        <taxon>Nocardioidaceae</taxon>
        <taxon>Nocardioides</taxon>
    </lineage>
</organism>
<evidence type="ECO:0000256" key="3">
    <source>
        <dbReference type="ARBA" id="ARBA00022475"/>
    </source>
</evidence>
<feature type="transmembrane region" description="Helical" evidence="9">
    <location>
        <begin position="238"/>
        <end position="256"/>
    </location>
</feature>
<protein>
    <submittedName>
        <fullName evidence="10">Branched-chain amino acid ABC transporter permease</fullName>
    </submittedName>
</protein>
<evidence type="ECO:0000313" key="11">
    <source>
        <dbReference type="Proteomes" id="UP000283644"/>
    </source>
</evidence>
<evidence type="ECO:0000256" key="2">
    <source>
        <dbReference type="ARBA" id="ARBA00022448"/>
    </source>
</evidence>
<keyword evidence="7 9" id="KW-0472">Membrane</keyword>
<feature type="transmembrane region" description="Helical" evidence="9">
    <location>
        <begin position="59"/>
        <end position="81"/>
    </location>
</feature>
<dbReference type="EMBL" id="QXGH01000038">
    <property type="protein sequence ID" value="RHW23904.1"/>
    <property type="molecule type" value="Genomic_DNA"/>
</dbReference>
<evidence type="ECO:0000256" key="7">
    <source>
        <dbReference type="ARBA" id="ARBA00023136"/>
    </source>
</evidence>
<dbReference type="AlphaFoldDB" id="A0A417XTT2"/>
<dbReference type="GO" id="GO:0005886">
    <property type="term" value="C:plasma membrane"/>
    <property type="evidence" value="ECO:0007669"/>
    <property type="project" value="UniProtKB-SubCell"/>
</dbReference>